<dbReference type="InterPro" id="IPR058322">
    <property type="entry name" value="DUF8009"/>
</dbReference>
<sequence length="183" mass="20764">MAQQIAGDGGSADNHPAADLETIVVDPEDVLEMFRRNNRDATEQRSHVLRVTPPLKGEQKASLYVSDDHAYYPADVDPAPIHIGAATLFEGRPDNQLDPALAHPDYDVQRSQFRDEFEHWQNDDSIEEGEDMEGEWDEWWNTAVEVWESNVRNAMQEPREIELGATFPESPTTTVTVRFEADE</sequence>
<feature type="region of interest" description="Disordered" evidence="1">
    <location>
        <begin position="1"/>
        <end position="20"/>
    </location>
</feature>
<protein>
    <recommendedName>
        <fullName evidence="2">DUF8009 domain-containing protein</fullName>
    </recommendedName>
</protein>
<name>A0A4P9TK25_9EURY</name>
<evidence type="ECO:0000256" key="1">
    <source>
        <dbReference type="SAM" id="MobiDB-lite"/>
    </source>
</evidence>
<keyword evidence="4" id="KW-1185">Reference proteome</keyword>
<dbReference type="AlphaFoldDB" id="A0A4P9TK25"/>
<proteinExistence type="predicted"/>
<accession>A0A4P9TK25</accession>
<evidence type="ECO:0000313" key="3">
    <source>
        <dbReference type="EMBL" id="QCW05283.1"/>
    </source>
</evidence>
<gene>
    <name evidence="3" type="ORF">FGF80_18750</name>
</gene>
<keyword evidence="3" id="KW-0614">Plasmid</keyword>
<dbReference type="Pfam" id="PF26033">
    <property type="entry name" value="DUF8009"/>
    <property type="match status" value="1"/>
</dbReference>
<dbReference type="Proteomes" id="UP000307562">
    <property type="component" value="Plasmid pNPA70"/>
</dbReference>
<feature type="domain" description="DUF8009" evidence="2">
    <location>
        <begin position="14"/>
        <end position="165"/>
    </location>
</feature>
<organism evidence="3 4">
    <name type="scientific">Natrinema pallidum</name>
    <dbReference type="NCBI Taxonomy" id="69527"/>
    <lineage>
        <taxon>Archaea</taxon>
        <taxon>Methanobacteriati</taxon>
        <taxon>Methanobacteriota</taxon>
        <taxon>Stenosarchaea group</taxon>
        <taxon>Halobacteria</taxon>
        <taxon>Halobacteriales</taxon>
        <taxon>Natrialbaceae</taxon>
        <taxon>Natrinema</taxon>
    </lineage>
</organism>
<evidence type="ECO:0000259" key="2">
    <source>
        <dbReference type="Pfam" id="PF26033"/>
    </source>
</evidence>
<dbReference type="GeneID" id="96158180"/>
<dbReference type="KEGG" id="npl:FGF80_18750"/>
<evidence type="ECO:0000313" key="4">
    <source>
        <dbReference type="Proteomes" id="UP000307562"/>
    </source>
</evidence>
<dbReference type="EMBL" id="CP040639">
    <property type="protein sequence ID" value="QCW05283.1"/>
    <property type="molecule type" value="Genomic_DNA"/>
</dbReference>
<dbReference type="RefSeq" id="WP_138655740.1">
    <property type="nucleotide sequence ID" value="NZ_CP040639.1"/>
</dbReference>
<reference evidence="4" key="1">
    <citation type="submission" date="2019-05" db="EMBL/GenBank/DDBJ databases">
        <title>Complete Genome Sequence and Methylation Pattern of the Halophilic Archaeon Natrinema pallidum BOL6-1.</title>
        <authorList>
            <person name="DasSarma P."/>
            <person name="DasSarma B.P."/>
            <person name="DasSarma S.L."/>
            <person name="Martinez F.L."/>
            <person name="Guzman D."/>
            <person name="Roberts R.J."/>
            <person name="DasSarma S."/>
        </authorList>
    </citation>
    <scope>NUCLEOTIDE SEQUENCE [LARGE SCALE GENOMIC DNA]</scope>
    <source>
        <strain evidence="4">BOL6-1</strain>
        <plasmid evidence="4">pnpa70</plasmid>
    </source>
</reference>
<geneLocation type="plasmid" evidence="4">
    <name>pnpa70</name>
</geneLocation>